<evidence type="ECO:0000313" key="1">
    <source>
        <dbReference type="EMBL" id="TCJ05420.1"/>
    </source>
</evidence>
<gene>
    <name evidence="1" type="ORF">E0Y62_04530</name>
</gene>
<organism evidence="1 2">
    <name type="scientific">Cytobacillus praedii</name>
    <dbReference type="NCBI Taxonomy" id="1742358"/>
    <lineage>
        <taxon>Bacteria</taxon>
        <taxon>Bacillati</taxon>
        <taxon>Bacillota</taxon>
        <taxon>Bacilli</taxon>
        <taxon>Bacillales</taxon>
        <taxon>Bacillaceae</taxon>
        <taxon>Cytobacillus</taxon>
    </lineage>
</organism>
<dbReference type="OrthoDB" id="2454446at2"/>
<keyword evidence="1" id="KW-0862">Zinc</keyword>
<keyword evidence="2" id="KW-1185">Reference proteome</keyword>
<dbReference type="EMBL" id="SJTH01000004">
    <property type="protein sequence ID" value="TCJ05420.1"/>
    <property type="molecule type" value="Genomic_DNA"/>
</dbReference>
<evidence type="ECO:0000313" key="2">
    <source>
        <dbReference type="Proteomes" id="UP000293846"/>
    </source>
</evidence>
<dbReference type="InterPro" id="IPR019718">
    <property type="entry name" value="DUF2602"/>
</dbReference>
<keyword evidence="1" id="KW-0479">Metal-binding</keyword>
<dbReference type="GO" id="GO:0008270">
    <property type="term" value="F:zinc ion binding"/>
    <property type="evidence" value="ECO:0007669"/>
    <property type="project" value="UniProtKB-KW"/>
</dbReference>
<dbReference type="Proteomes" id="UP000293846">
    <property type="component" value="Unassembled WGS sequence"/>
</dbReference>
<protein>
    <submittedName>
        <fullName evidence="1">Zinc-finger domain-containing protein</fullName>
    </submittedName>
</protein>
<name>A0A4R1B446_9BACI</name>
<dbReference type="AlphaFoldDB" id="A0A4R1B446"/>
<reference evidence="1 2" key="1">
    <citation type="submission" date="2019-03" db="EMBL/GenBank/DDBJ databases">
        <authorList>
            <person name="Jensen L."/>
            <person name="Storgaard J."/>
            <person name="Sulaj E."/>
            <person name="Schramm A."/>
            <person name="Marshall I.P.G."/>
        </authorList>
    </citation>
    <scope>NUCLEOTIDE SEQUENCE [LARGE SCALE GENOMIC DNA]</scope>
    <source>
        <strain evidence="1 2">2017H2G3</strain>
    </source>
</reference>
<sequence length="58" mass="6835">MKRKRLFNEVEELLNDYCNGCFLYKHHKTDKGRLYAHKFCITKCTVGEKIKAIGNKLS</sequence>
<proteinExistence type="predicted"/>
<dbReference type="Pfam" id="PF10782">
    <property type="entry name" value="zf-C2HCIx2C"/>
    <property type="match status" value="1"/>
</dbReference>
<comment type="caution">
    <text evidence="1">The sequence shown here is derived from an EMBL/GenBank/DDBJ whole genome shotgun (WGS) entry which is preliminary data.</text>
</comment>
<accession>A0A4R1B446</accession>
<keyword evidence="1" id="KW-0863">Zinc-finger</keyword>